<gene>
    <name evidence="1" type="ORF">KJB30_13980</name>
</gene>
<reference evidence="1 2" key="1">
    <citation type="submission" date="2021-05" db="EMBL/GenBank/DDBJ databases">
        <title>The draft genome of Geobacter chapellei DSM 13688.</title>
        <authorList>
            <person name="Xu Z."/>
            <person name="Masuda Y."/>
            <person name="Itoh H."/>
            <person name="Senoo K."/>
        </authorList>
    </citation>
    <scope>NUCLEOTIDE SEQUENCE [LARGE SCALE GENOMIC DNA]</scope>
    <source>
        <strain evidence="1 2">DSM 13688</strain>
    </source>
</reference>
<dbReference type="EMBL" id="JAHDYS010000014">
    <property type="protein sequence ID" value="MBT1072901.1"/>
    <property type="molecule type" value="Genomic_DNA"/>
</dbReference>
<dbReference type="RefSeq" id="WP_214300383.1">
    <property type="nucleotide sequence ID" value="NZ_JAHDYS010000014.1"/>
</dbReference>
<name>A0ABS5UBN0_9BACT</name>
<dbReference type="Proteomes" id="UP000784128">
    <property type="component" value="Unassembled WGS sequence"/>
</dbReference>
<comment type="caution">
    <text evidence="1">The sequence shown here is derived from an EMBL/GenBank/DDBJ whole genome shotgun (WGS) entry which is preliminary data.</text>
</comment>
<keyword evidence="2" id="KW-1185">Reference proteome</keyword>
<sequence length="116" mass="12658">MKKGDLTCSIPMAKLLAGVPQDAEIGSVAVFVGMKGGGVYMGSQMDANPESMAFMLSAFSEAKRSVIESIIQEHGMEMLVSVMFFLAVSNRNTQELDGDPADVFKRYFVPRPEEDE</sequence>
<accession>A0ABS5UBN0</accession>
<protein>
    <submittedName>
        <fullName evidence="1">Uncharacterized protein</fullName>
    </submittedName>
</protein>
<proteinExistence type="predicted"/>
<evidence type="ECO:0000313" key="2">
    <source>
        <dbReference type="Proteomes" id="UP000784128"/>
    </source>
</evidence>
<organism evidence="1 2">
    <name type="scientific">Pelotalea chapellei</name>
    <dbReference type="NCBI Taxonomy" id="44671"/>
    <lineage>
        <taxon>Bacteria</taxon>
        <taxon>Pseudomonadati</taxon>
        <taxon>Thermodesulfobacteriota</taxon>
        <taxon>Desulfuromonadia</taxon>
        <taxon>Geobacterales</taxon>
        <taxon>Geobacteraceae</taxon>
        <taxon>Pelotalea</taxon>
    </lineage>
</organism>
<evidence type="ECO:0000313" key="1">
    <source>
        <dbReference type="EMBL" id="MBT1072901.1"/>
    </source>
</evidence>